<dbReference type="Proteomes" id="UP001307849">
    <property type="component" value="Unassembled WGS sequence"/>
</dbReference>
<proteinExistence type="predicted"/>
<gene>
    <name evidence="1" type="ORF">TWF506_005484</name>
</gene>
<name>A0AAN8S027_9PEZI</name>
<sequence>MSEESVLAELKERQEFGGSEDTVPGVVVKEARLLKGSRLVKAEVGGVERAEVGEVGEVDEVGGESLLKLVPSELGRSRVLKMPREVEDGVGEEVEVSEKVEIVEVGEG</sequence>
<evidence type="ECO:0000313" key="2">
    <source>
        <dbReference type="Proteomes" id="UP001307849"/>
    </source>
</evidence>
<keyword evidence="2" id="KW-1185">Reference proteome</keyword>
<comment type="caution">
    <text evidence="1">The sequence shown here is derived from an EMBL/GenBank/DDBJ whole genome shotgun (WGS) entry which is preliminary data.</text>
</comment>
<evidence type="ECO:0000313" key="1">
    <source>
        <dbReference type="EMBL" id="KAK6518324.1"/>
    </source>
</evidence>
<accession>A0AAN8S027</accession>
<organism evidence="1 2">
    <name type="scientific">Arthrobotrys conoides</name>
    <dbReference type="NCBI Taxonomy" id="74498"/>
    <lineage>
        <taxon>Eukaryota</taxon>
        <taxon>Fungi</taxon>
        <taxon>Dikarya</taxon>
        <taxon>Ascomycota</taxon>
        <taxon>Pezizomycotina</taxon>
        <taxon>Orbiliomycetes</taxon>
        <taxon>Orbiliales</taxon>
        <taxon>Orbiliaceae</taxon>
        <taxon>Arthrobotrys</taxon>
    </lineage>
</organism>
<dbReference type="EMBL" id="JAVHJM010000002">
    <property type="protein sequence ID" value="KAK6518324.1"/>
    <property type="molecule type" value="Genomic_DNA"/>
</dbReference>
<reference evidence="1 2" key="1">
    <citation type="submission" date="2019-10" db="EMBL/GenBank/DDBJ databases">
        <authorList>
            <person name="Palmer J.M."/>
        </authorList>
    </citation>
    <scope>NUCLEOTIDE SEQUENCE [LARGE SCALE GENOMIC DNA]</scope>
    <source>
        <strain evidence="1 2">TWF506</strain>
    </source>
</reference>
<dbReference type="AlphaFoldDB" id="A0AAN8S027"/>
<protein>
    <submittedName>
        <fullName evidence="1">Uncharacterized protein</fullName>
    </submittedName>
</protein>